<accession>A0A1Y6CGT2</accession>
<dbReference type="Proteomes" id="UP000192907">
    <property type="component" value="Unassembled WGS sequence"/>
</dbReference>
<reference evidence="5" key="1">
    <citation type="submission" date="2017-04" db="EMBL/GenBank/DDBJ databases">
        <authorList>
            <person name="Varghese N."/>
            <person name="Submissions S."/>
        </authorList>
    </citation>
    <scope>NUCLEOTIDE SEQUENCE [LARGE SCALE GENOMIC DNA]</scope>
    <source>
        <strain evidence="5">RKEM611</strain>
    </source>
</reference>
<dbReference type="Gene3D" id="3.50.50.60">
    <property type="entry name" value="FAD/NAD(P)-binding domain"/>
    <property type="match status" value="2"/>
</dbReference>
<name>A0A1Y6CGT2_9BACT</name>
<dbReference type="InterPro" id="IPR023753">
    <property type="entry name" value="FAD/NAD-binding_dom"/>
</dbReference>
<dbReference type="InterPro" id="IPR036188">
    <property type="entry name" value="FAD/NAD-bd_sf"/>
</dbReference>
<dbReference type="PRINTS" id="PR00469">
    <property type="entry name" value="PNDRDTASEII"/>
</dbReference>
<dbReference type="InterPro" id="IPR050097">
    <property type="entry name" value="Ferredoxin-NADP_redctase_2"/>
</dbReference>
<organism evidence="4 5">
    <name type="scientific">Pseudobacteriovorax antillogorgiicola</name>
    <dbReference type="NCBI Taxonomy" id="1513793"/>
    <lineage>
        <taxon>Bacteria</taxon>
        <taxon>Pseudomonadati</taxon>
        <taxon>Bdellovibrionota</taxon>
        <taxon>Oligoflexia</taxon>
        <taxon>Oligoflexales</taxon>
        <taxon>Pseudobacteriovoracaceae</taxon>
        <taxon>Pseudobacteriovorax</taxon>
    </lineage>
</organism>
<dbReference type="EMBL" id="FWZT01000022">
    <property type="protein sequence ID" value="SMF64506.1"/>
    <property type="molecule type" value="Genomic_DNA"/>
</dbReference>
<keyword evidence="1" id="KW-0285">Flavoprotein</keyword>
<evidence type="ECO:0000313" key="5">
    <source>
        <dbReference type="Proteomes" id="UP000192907"/>
    </source>
</evidence>
<dbReference type="AlphaFoldDB" id="A0A1Y6CGT2"/>
<dbReference type="PRINTS" id="PR00368">
    <property type="entry name" value="FADPNR"/>
</dbReference>
<protein>
    <submittedName>
        <fullName evidence="4">Thioredoxin reductase</fullName>
    </submittedName>
</protein>
<dbReference type="Pfam" id="PF07992">
    <property type="entry name" value="Pyr_redox_2"/>
    <property type="match status" value="1"/>
</dbReference>
<keyword evidence="5" id="KW-1185">Reference proteome</keyword>
<dbReference type="OrthoDB" id="9806179at2"/>
<dbReference type="STRING" id="1513793.SAMN06296036_12245"/>
<feature type="domain" description="FAD/NAD(P)-binding" evidence="3">
    <location>
        <begin position="6"/>
        <end position="291"/>
    </location>
</feature>
<keyword evidence="2" id="KW-0560">Oxidoreductase</keyword>
<evidence type="ECO:0000313" key="4">
    <source>
        <dbReference type="EMBL" id="SMF64506.1"/>
    </source>
</evidence>
<proteinExistence type="predicted"/>
<dbReference type="SUPFAM" id="SSF51905">
    <property type="entry name" value="FAD/NAD(P)-binding domain"/>
    <property type="match status" value="1"/>
</dbReference>
<evidence type="ECO:0000256" key="1">
    <source>
        <dbReference type="ARBA" id="ARBA00022630"/>
    </source>
</evidence>
<dbReference type="PANTHER" id="PTHR48105">
    <property type="entry name" value="THIOREDOXIN REDUCTASE 1-RELATED-RELATED"/>
    <property type="match status" value="1"/>
</dbReference>
<evidence type="ECO:0000256" key="2">
    <source>
        <dbReference type="ARBA" id="ARBA00023002"/>
    </source>
</evidence>
<dbReference type="GO" id="GO:0016491">
    <property type="term" value="F:oxidoreductase activity"/>
    <property type="evidence" value="ECO:0007669"/>
    <property type="project" value="UniProtKB-KW"/>
</dbReference>
<sequence>MNKQYYDVIVLGGGPAGMNAALVLGRSRLEVLVLNAETPRNLVTTHSHGFLTQDGKHPSEILSIAKKQLKKYPLVDYRVDRAIDLVQLEIGFKVITESNEYLSRRVIVATGYKDNIDKLGIQGLREVYGKSVFPCPFCDGFEMSDRKLAVFGDANVGPMFAKIISNWSDDVVVVTNGEQIKDEQVLESLRRNKVSLIDKPIKDLVSKNGLLEKIVFEDGASVSRDGGFIADTRATESVDFLNKLKLPTSSGFIGMKSYKVDENKESPIKGLYIVGDARTGWSGVVSAAAEGSDVAASITHQIVAEKWIN</sequence>
<gene>
    <name evidence="4" type="ORF">SAMN06296036_12245</name>
</gene>
<evidence type="ECO:0000259" key="3">
    <source>
        <dbReference type="Pfam" id="PF07992"/>
    </source>
</evidence>
<dbReference type="RefSeq" id="WP_132323367.1">
    <property type="nucleotide sequence ID" value="NZ_FWZT01000022.1"/>
</dbReference>